<feature type="binding site" evidence="4">
    <location>
        <position position="45"/>
    </location>
    <ligand>
        <name>1D-myo-inositol 2-(L-cysteinylamino)-2-deoxy-alpha-D-glucopyranoside</name>
        <dbReference type="ChEBI" id="CHEBI:58887"/>
    </ligand>
</feature>
<dbReference type="EC" id="2.3.1.189" evidence="4"/>
<evidence type="ECO:0000256" key="4">
    <source>
        <dbReference type="HAMAP-Rule" id="MF_01698"/>
    </source>
</evidence>
<dbReference type="Pfam" id="PF00583">
    <property type="entry name" value="Acetyltransf_1"/>
    <property type="match status" value="2"/>
</dbReference>
<feature type="binding site" evidence="4">
    <location>
        <position position="264"/>
    </location>
    <ligand>
        <name>1D-myo-inositol 2-(L-cysteinylamino)-2-deoxy-alpha-D-glucopyranoside</name>
        <dbReference type="ChEBI" id="CHEBI:58887"/>
    </ligand>
</feature>
<comment type="catalytic activity">
    <reaction evidence="4">
        <text>1D-myo-inositol 2-(L-cysteinylamino)-2-deoxy-alpha-D-glucopyranoside + acetyl-CoA = mycothiol + CoA + H(+)</text>
        <dbReference type="Rhea" id="RHEA:26172"/>
        <dbReference type="ChEBI" id="CHEBI:15378"/>
        <dbReference type="ChEBI" id="CHEBI:16768"/>
        <dbReference type="ChEBI" id="CHEBI:57287"/>
        <dbReference type="ChEBI" id="CHEBI:57288"/>
        <dbReference type="ChEBI" id="CHEBI:58887"/>
        <dbReference type="EC" id="2.3.1.189"/>
    </reaction>
</comment>
<dbReference type="InterPro" id="IPR016181">
    <property type="entry name" value="Acyl_CoA_acyltransferase"/>
</dbReference>
<dbReference type="CDD" id="cd04301">
    <property type="entry name" value="NAT_SF"/>
    <property type="match status" value="2"/>
</dbReference>
<reference evidence="6 7" key="1">
    <citation type="journal article" date="2015" name="Genome Announc.">
        <title>Complete Genome Sequencing of Protease-Producing Novel Arthrobacter sp. Strain IHBB 11108 Using PacBio Single-Molecule Real-Time Sequencing Technology.</title>
        <authorList>
            <person name="Kiran S."/>
            <person name="Swarnkar M.K."/>
            <person name="Pal M."/>
            <person name="Thakur R."/>
            <person name="Tewari R."/>
            <person name="Singh A.K."/>
            <person name="Gulati A."/>
        </authorList>
    </citation>
    <scope>NUCLEOTIDE SEQUENCE [LARGE SCALE GENOMIC DNA]</scope>
    <source>
        <strain evidence="6 7">IHBB 11108</strain>
    </source>
</reference>
<dbReference type="NCBIfam" id="TIGR03448">
    <property type="entry name" value="mycothiol_MshD"/>
    <property type="match status" value="1"/>
</dbReference>
<dbReference type="PATRIC" id="fig|1618207.4.peg.2039"/>
<dbReference type="InterPro" id="IPR017813">
    <property type="entry name" value="Mycothiol_AcTrfase"/>
</dbReference>
<dbReference type="HAMAP" id="MF_01698">
    <property type="entry name" value="MshD"/>
    <property type="match status" value="1"/>
</dbReference>
<comment type="caution">
    <text evidence="4">Lacks conserved residue(s) required for the propagation of feature annotation.</text>
</comment>
<proteinExistence type="inferred from homology"/>
<evidence type="ECO:0000256" key="2">
    <source>
        <dbReference type="ARBA" id="ARBA00022737"/>
    </source>
</evidence>
<comment type="subunit">
    <text evidence="4">Monomer.</text>
</comment>
<dbReference type="PIRSF" id="PIRSF021524">
    <property type="entry name" value="MSH_acetyltransferase"/>
    <property type="match status" value="1"/>
</dbReference>
<evidence type="ECO:0000313" key="6">
    <source>
        <dbReference type="EMBL" id="AJT41770.1"/>
    </source>
</evidence>
<protein>
    <recommendedName>
        <fullName evidence="4">Mycothiol acetyltransferase</fullName>
        <shortName evidence="4">MSH acetyltransferase</shortName>
        <ecNumber evidence="4">2.3.1.189</ecNumber>
    </recommendedName>
    <alternativeName>
        <fullName evidence="4">Mycothiol synthase</fullName>
    </alternativeName>
</protein>
<feature type="binding site" evidence="4">
    <location>
        <begin position="103"/>
        <end position="105"/>
    </location>
    <ligand>
        <name>acetyl-CoA</name>
        <dbReference type="ChEBI" id="CHEBI:57288"/>
        <label>1</label>
    </ligand>
</feature>
<dbReference type="InterPro" id="IPR000182">
    <property type="entry name" value="GNAT_dom"/>
</dbReference>
<feature type="binding site" evidence="4">
    <location>
        <position position="252"/>
    </location>
    <ligand>
        <name>1D-myo-inositol 2-(L-cysteinylamino)-2-deoxy-alpha-D-glucopyranoside</name>
        <dbReference type="ChEBI" id="CHEBI:58887"/>
    </ligand>
</feature>
<dbReference type="PANTHER" id="PTHR43877">
    <property type="entry name" value="AMINOALKYLPHOSPHONATE N-ACETYLTRANSFERASE-RELATED-RELATED"/>
    <property type="match status" value="1"/>
</dbReference>
<dbReference type="PROSITE" id="PS51186">
    <property type="entry name" value="GNAT"/>
    <property type="match status" value="1"/>
</dbReference>
<feature type="binding site" evidence="4">
    <location>
        <position position="302"/>
    </location>
    <ligand>
        <name>1D-myo-inositol 2-(L-cysteinylamino)-2-deoxy-alpha-D-glucopyranoside</name>
        <dbReference type="ChEBI" id="CHEBI:58887"/>
    </ligand>
</feature>
<dbReference type="RefSeq" id="WP_045075361.1">
    <property type="nucleotide sequence ID" value="NZ_CP011005.1"/>
</dbReference>
<dbReference type="OrthoDB" id="3208058at2"/>
<evidence type="ECO:0000256" key="1">
    <source>
        <dbReference type="ARBA" id="ARBA00022679"/>
    </source>
</evidence>
<evidence type="ECO:0000256" key="3">
    <source>
        <dbReference type="ARBA" id="ARBA00023315"/>
    </source>
</evidence>
<evidence type="ECO:0000313" key="7">
    <source>
        <dbReference type="Proteomes" id="UP000061839"/>
    </source>
</evidence>
<keyword evidence="3 4" id="KW-0012">Acyltransferase</keyword>
<keyword evidence="2 4" id="KW-0677">Repeat</keyword>
<dbReference type="SUPFAM" id="SSF55729">
    <property type="entry name" value="Acyl-CoA N-acyltransferases (Nat)"/>
    <property type="match status" value="1"/>
</dbReference>
<dbReference type="KEGG" id="ari:UM93_10035"/>
<dbReference type="Proteomes" id="UP000061839">
    <property type="component" value="Chromosome"/>
</dbReference>
<evidence type="ECO:0000259" key="5">
    <source>
        <dbReference type="PROSITE" id="PS51186"/>
    </source>
</evidence>
<dbReference type="STRING" id="1618207.UM93_10035"/>
<dbReference type="PANTHER" id="PTHR43877:SF2">
    <property type="entry name" value="AMINOALKYLPHOSPHONATE N-ACETYLTRANSFERASE-RELATED"/>
    <property type="match status" value="1"/>
</dbReference>
<accession>A0A0D4C040</accession>
<keyword evidence="1 4" id="KW-0808">Transferase</keyword>
<feature type="domain" description="N-acetyltransferase" evidence="5">
    <location>
        <begin position="185"/>
        <end position="337"/>
    </location>
</feature>
<dbReference type="GO" id="GO:0035447">
    <property type="term" value="F:mycothiol synthase activity"/>
    <property type="evidence" value="ECO:0007669"/>
    <property type="project" value="UniProtKB-UniRule"/>
</dbReference>
<dbReference type="EMBL" id="CP011005">
    <property type="protein sequence ID" value="AJT41770.1"/>
    <property type="molecule type" value="Genomic_DNA"/>
</dbReference>
<feature type="binding site" evidence="4">
    <location>
        <begin position="268"/>
        <end position="270"/>
    </location>
    <ligand>
        <name>acetyl-CoA</name>
        <dbReference type="ChEBI" id="CHEBI:57288"/>
        <label>2</label>
    </ligand>
</feature>
<organism evidence="6 7">
    <name type="scientific">Psychromicrobium lacuslunae</name>
    <dbReference type="NCBI Taxonomy" id="1618207"/>
    <lineage>
        <taxon>Bacteria</taxon>
        <taxon>Bacillati</taxon>
        <taxon>Actinomycetota</taxon>
        <taxon>Actinomycetes</taxon>
        <taxon>Micrococcales</taxon>
        <taxon>Micrococcaceae</taxon>
        <taxon>Psychromicrobium</taxon>
    </lineage>
</organism>
<keyword evidence="7" id="KW-1185">Reference proteome</keyword>
<comment type="function">
    <text evidence="4">Catalyzes the transfer of acetyl from acetyl-CoA to desacetylmycothiol (Cys-GlcN-Ins) to form mycothiol.</text>
</comment>
<gene>
    <name evidence="4" type="primary">mshD</name>
    <name evidence="6" type="ORF">UM93_10035</name>
</gene>
<feature type="binding site" evidence="4">
    <location>
        <position position="212"/>
    </location>
    <ligand>
        <name>1D-myo-inositol 2-(L-cysteinylamino)-2-deoxy-alpha-D-glucopyranoside</name>
        <dbReference type="ChEBI" id="CHEBI:58887"/>
    </ligand>
</feature>
<comment type="similarity">
    <text evidence="4">Belongs to the acetyltransferase family. MshD subfamily.</text>
</comment>
<dbReference type="Gene3D" id="3.40.630.30">
    <property type="match status" value="1"/>
</dbReference>
<dbReference type="AlphaFoldDB" id="A0A0D4C040"/>
<dbReference type="InterPro" id="IPR050832">
    <property type="entry name" value="Bact_Acetyltransf"/>
</dbReference>
<sequence>MIEPEESSWNSLKLLEFPVDQRLISKLKQFAEAAADTDGHPPFSDQSWVDLASQPLRARVFGAQVHNSDFKPEFKAEDQDEEQTTLVGAAVLTQSGEAPLLELVVHPNFRNQGVGIFLVMELERSLGVTEFNRLQAWSHGNHPAAAELADRNRFAVVRELRQLRLSTGAPQAQEDQPKTGLPEGLRLRSFVPGQDEQAWLVVNAAAFAHHPEQGGTTLSDLAARMAEDWFDPAGFLLAVDQDDQILGFHWTKIHRAAGHPDLGEVYVVGVAPQAQGIGLGRAITLAGIEYLRQKNVSSIMLYVDADNTAAVSLYEKLGFTRWDTDVMYGFRPEQSVKTVKQR</sequence>
<feature type="binding site" evidence="4">
    <location>
        <begin position="275"/>
        <end position="281"/>
    </location>
    <ligand>
        <name>acetyl-CoA</name>
        <dbReference type="ChEBI" id="CHEBI:57288"/>
        <label>2</label>
    </ligand>
</feature>
<dbReference type="HOGENOM" id="CLU_068014_0_0_11"/>
<dbReference type="GO" id="GO:0010125">
    <property type="term" value="P:mycothiol biosynthetic process"/>
    <property type="evidence" value="ECO:0007669"/>
    <property type="project" value="UniProtKB-UniRule"/>
</dbReference>
<name>A0A0D4C040_9MICC</name>